<evidence type="ECO:0000313" key="2">
    <source>
        <dbReference type="EMBL" id="EFF80953.1"/>
    </source>
</evidence>
<gene>
    <name evidence="2" type="ORF">HMPREF0970_00088</name>
</gene>
<comment type="caution">
    <text evidence="2">The sequence shown here is derived from an EMBL/GenBank/DDBJ whole genome shotgun (WGS) entry which is preliminary data.</text>
</comment>
<dbReference type="EMBL" id="ACYT02000004">
    <property type="protein sequence ID" value="EFF80953.1"/>
    <property type="molecule type" value="Genomic_DNA"/>
</dbReference>
<keyword evidence="1" id="KW-1133">Transmembrane helix</keyword>
<dbReference type="HOGENOM" id="CLU_3003689_0_0_11"/>
<keyword evidence="1" id="KW-0812">Transmembrane</keyword>
<dbReference type="AlphaFoldDB" id="D4TVY4"/>
<evidence type="ECO:0000313" key="3">
    <source>
        <dbReference type="Proteomes" id="UP000003150"/>
    </source>
</evidence>
<organism evidence="2 3">
    <name type="scientific">Schaalia odontolytica F0309</name>
    <dbReference type="NCBI Taxonomy" id="649742"/>
    <lineage>
        <taxon>Bacteria</taxon>
        <taxon>Bacillati</taxon>
        <taxon>Actinomycetota</taxon>
        <taxon>Actinomycetes</taxon>
        <taxon>Actinomycetales</taxon>
        <taxon>Actinomycetaceae</taxon>
        <taxon>Schaalia</taxon>
    </lineage>
</organism>
<protein>
    <submittedName>
        <fullName evidence="2">Uncharacterized protein</fullName>
    </submittedName>
</protein>
<reference evidence="2 3" key="1">
    <citation type="submission" date="2009-10" db="EMBL/GenBank/DDBJ databases">
        <authorList>
            <person name="Weinstock G."/>
            <person name="Sodergren E."/>
            <person name="Clifton S."/>
            <person name="Fulton L."/>
            <person name="Fulton B."/>
            <person name="Courtney L."/>
            <person name="Fronick C."/>
            <person name="Harrison M."/>
            <person name="Strong C."/>
            <person name="Farmer C."/>
            <person name="Delahaunty K."/>
            <person name="Markovic C."/>
            <person name="Hall O."/>
            <person name="Minx P."/>
            <person name="Tomlinson C."/>
            <person name="Mitreva M."/>
            <person name="Nelson J."/>
            <person name="Hou S."/>
            <person name="Wollam A."/>
            <person name="Pepin K.H."/>
            <person name="Johnson M."/>
            <person name="Bhonagiri V."/>
            <person name="Nash W.E."/>
            <person name="Warren W."/>
            <person name="Chinwalla A."/>
            <person name="Mardis E.R."/>
            <person name="Wilson R.K."/>
        </authorList>
    </citation>
    <scope>NUCLEOTIDE SEQUENCE [LARGE SCALE GENOMIC DNA]</scope>
    <source>
        <strain evidence="2 3">F0309</strain>
    </source>
</reference>
<dbReference type="Proteomes" id="UP000003150">
    <property type="component" value="Unassembled WGS sequence"/>
</dbReference>
<evidence type="ECO:0000256" key="1">
    <source>
        <dbReference type="SAM" id="Phobius"/>
    </source>
</evidence>
<sequence>MRLIVWVLFVNSIVCLFVCFYACFLFLSVFGWDCWLALFGWLVFLGFNVFVFVRRV</sequence>
<proteinExistence type="predicted"/>
<feature type="transmembrane region" description="Helical" evidence="1">
    <location>
        <begin position="35"/>
        <end position="53"/>
    </location>
</feature>
<keyword evidence="1" id="KW-0472">Membrane</keyword>
<feature type="transmembrane region" description="Helical" evidence="1">
    <location>
        <begin position="7"/>
        <end position="29"/>
    </location>
</feature>
<name>D4TVY4_9ACTO</name>
<accession>D4TVY4</accession>